<evidence type="ECO:0000256" key="3">
    <source>
        <dbReference type="ARBA" id="ARBA00019589"/>
    </source>
</evidence>
<dbReference type="GO" id="GO:0030141">
    <property type="term" value="C:secretory granule"/>
    <property type="evidence" value="ECO:0007669"/>
    <property type="project" value="InterPro"/>
</dbReference>
<dbReference type="PANTHER" id="PTHR12738">
    <property type="entry name" value="NEUROENDOCRINE PROTEIN 7B2"/>
    <property type="match status" value="1"/>
</dbReference>
<organism evidence="9 10">
    <name type="scientific">Phaedon cochleariae</name>
    <name type="common">Mustard beetle</name>
    <dbReference type="NCBI Taxonomy" id="80249"/>
    <lineage>
        <taxon>Eukaryota</taxon>
        <taxon>Metazoa</taxon>
        <taxon>Ecdysozoa</taxon>
        <taxon>Arthropoda</taxon>
        <taxon>Hexapoda</taxon>
        <taxon>Insecta</taxon>
        <taxon>Pterygota</taxon>
        <taxon>Neoptera</taxon>
        <taxon>Endopterygota</taxon>
        <taxon>Coleoptera</taxon>
        <taxon>Polyphaga</taxon>
        <taxon>Cucujiformia</taxon>
        <taxon>Chrysomeloidea</taxon>
        <taxon>Chrysomelidae</taxon>
        <taxon>Chrysomelinae</taxon>
        <taxon>Chrysomelini</taxon>
        <taxon>Phaedon</taxon>
    </lineage>
</organism>
<name>A0A9P0GPJ3_PHACE</name>
<keyword evidence="8" id="KW-0143">Chaperone</keyword>
<dbReference type="EMBL" id="OU896712">
    <property type="protein sequence ID" value="CAH1173466.1"/>
    <property type="molecule type" value="Genomic_DNA"/>
</dbReference>
<accession>A0A9P0GPJ3</accession>
<evidence type="ECO:0000256" key="7">
    <source>
        <dbReference type="ARBA" id="ARBA00023157"/>
    </source>
</evidence>
<dbReference type="GO" id="GO:0005576">
    <property type="term" value="C:extracellular region"/>
    <property type="evidence" value="ECO:0007669"/>
    <property type="project" value="UniProtKB-SubCell"/>
</dbReference>
<evidence type="ECO:0000256" key="1">
    <source>
        <dbReference type="ARBA" id="ARBA00004613"/>
    </source>
</evidence>
<keyword evidence="6" id="KW-0732">Signal</keyword>
<evidence type="ECO:0000256" key="8">
    <source>
        <dbReference type="ARBA" id="ARBA00023186"/>
    </source>
</evidence>
<dbReference type="PANTHER" id="PTHR12738:SF0">
    <property type="entry name" value="NEUROENDOCRINE PROTEIN 7B2"/>
    <property type="match status" value="1"/>
</dbReference>
<dbReference type="InterPro" id="IPR007945">
    <property type="entry name" value="Secretogranin_V"/>
</dbReference>
<protein>
    <recommendedName>
        <fullName evidence="3">Neuroendocrine protein 7B2</fullName>
    </recommendedName>
</protein>
<keyword evidence="10" id="KW-1185">Reference proteome</keyword>
<evidence type="ECO:0000313" key="10">
    <source>
        <dbReference type="Proteomes" id="UP001153737"/>
    </source>
</evidence>
<keyword evidence="4" id="KW-0813">Transport</keyword>
<proteinExistence type="inferred from homology"/>
<comment type="similarity">
    <text evidence="2">Belongs to the 7B2 family.</text>
</comment>
<sequence>DINLTKESVRTLYTNYTYTPNHRHFHCALSVGKITREKDGESLNRNTLYTPTMALVSICHHGMTYAAGRYLHNRRVATRDAHRRVIDSPCKASYFIRIQSSTLGVEIQKMKFFILMMSLGGALCYLPPGKDSILSGIFLRDLLARIRGDGGGDGVSYVDFTDGLPALDAAGLFPADYDTAGRGEALGDRLQPALRDREYLRHGSLWGNQFISGGSGEGNQLLRPDEGMKNNHEIKTDSTLPAYCNPPNPCPVGYSEDQGCIEEFENSASFSRRYQAAQDCMCDTEHMFECPNPGSMSEGDSMDLMDDFGFNNMLQQTLKLDQVYPHKNLVAKKFHSYKSEKTNPFLMGEKLPVAAKKGIHVPF</sequence>
<dbReference type="Pfam" id="PF05281">
    <property type="entry name" value="Secretogranin_V"/>
    <property type="match status" value="1"/>
</dbReference>
<evidence type="ECO:0000313" key="9">
    <source>
        <dbReference type="EMBL" id="CAH1173466.1"/>
    </source>
</evidence>
<evidence type="ECO:0000256" key="6">
    <source>
        <dbReference type="ARBA" id="ARBA00022729"/>
    </source>
</evidence>
<dbReference type="Proteomes" id="UP001153737">
    <property type="component" value="Chromosome 6"/>
</dbReference>
<keyword evidence="5" id="KW-0964">Secreted</keyword>
<evidence type="ECO:0000256" key="5">
    <source>
        <dbReference type="ARBA" id="ARBA00022525"/>
    </source>
</evidence>
<evidence type="ECO:0000256" key="4">
    <source>
        <dbReference type="ARBA" id="ARBA00022448"/>
    </source>
</evidence>
<evidence type="ECO:0000256" key="2">
    <source>
        <dbReference type="ARBA" id="ARBA00006348"/>
    </source>
</evidence>
<feature type="non-terminal residue" evidence="9">
    <location>
        <position position="363"/>
    </location>
</feature>
<dbReference type="GO" id="GO:0030234">
    <property type="term" value="F:enzyme regulator activity"/>
    <property type="evidence" value="ECO:0007669"/>
    <property type="project" value="TreeGrafter"/>
</dbReference>
<comment type="subcellular location">
    <subcellularLocation>
        <location evidence="1">Secreted</location>
    </subcellularLocation>
</comment>
<dbReference type="GO" id="GO:0007218">
    <property type="term" value="P:neuropeptide signaling pathway"/>
    <property type="evidence" value="ECO:0007669"/>
    <property type="project" value="InterPro"/>
</dbReference>
<reference evidence="9" key="2">
    <citation type="submission" date="2022-10" db="EMBL/GenBank/DDBJ databases">
        <authorList>
            <consortium name="ENA_rothamsted_submissions"/>
            <consortium name="culmorum"/>
            <person name="King R."/>
        </authorList>
    </citation>
    <scope>NUCLEOTIDE SEQUENCE</scope>
</reference>
<dbReference type="GO" id="GO:0046883">
    <property type="term" value="P:regulation of hormone secretion"/>
    <property type="evidence" value="ECO:0007669"/>
    <property type="project" value="TreeGrafter"/>
</dbReference>
<dbReference type="OrthoDB" id="9922675at2759"/>
<keyword evidence="7" id="KW-1015">Disulfide bond</keyword>
<gene>
    <name evidence="9" type="ORF">PHAECO_LOCUS9935</name>
</gene>
<dbReference type="AlphaFoldDB" id="A0A9P0GPJ3"/>
<reference evidence="9" key="1">
    <citation type="submission" date="2022-01" db="EMBL/GenBank/DDBJ databases">
        <authorList>
            <person name="King R."/>
        </authorList>
    </citation>
    <scope>NUCLEOTIDE SEQUENCE</scope>
</reference>